<feature type="region of interest" description="Disordered" evidence="1">
    <location>
        <begin position="1"/>
        <end position="20"/>
    </location>
</feature>
<dbReference type="OrthoDB" id="2439370at2759"/>
<dbReference type="AlphaFoldDB" id="A0A9P5RR70"/>
<organism evidence="2 3">
    <name type="scientific">Linnemannia schmuckeri</name>
    <dbReference type="NCBI Taxonomy" id="64567"/>
    <lineage>
        <taxon>Eukaryota</taxon>
        <taxon>Fungi</taxon>
        <taxon>Fungi incertae sedis</taxon>
        <taxon>Mucoromycota</taxon>
        <taxon>Mortierellomycotina</taxon>
        <taxon>Mortierellomycetes</taxon>
        <taxon>Mortierellales</taxon>
        <taxon>Mortierellaceae</taxon>
        <taxon>Linnemannia</taxon>
    </lineage>
</organism>
<feature type="compositionally biased region" description="Low complexity" evidence="1">
    <location>
        <begin position="151"/>
        <end position="160"/>
    </location>
</feature>
<evidence type="ECO:0000313" key="2">
    <source>
        <dbReference type="EMBL" id="KAF9143699.1"/>
    </source>
</evidence>
<evidence type="ECO:0000313" key="3">
    <source>
        <dbReference type="Proteomes" id="UP000748756"/>
    </source>
</evidence>
<reference evidence="2" key="1">
    <citation type="journal article" date="2020" name="Fungal Divers.">
        <title>Resolving the Mortierellaceae phylogeny through synthesis of multi-gene phylogenetics and phylogenomics.</title>
        <authorList>
            <person name="Vandepol N."/>
            <person name="Liber J."/>
            <person name="Desiro A."/>
            <person name="Na H."/>
            <person name="Kennedy M."/>
            <person name="Barry K."/>
            <person name="Grigoriev I.V."/>
            <person name="Miller A.N."/>
            <person name="O'Donnell K."/>
            <person name="Stajich J.E."/>
            <person name="Bonito G."/>
        </authorList>
    </citation>
    <scope>NUCLEOTIDE SEQUENCE</scope>
    <source>
        <strain evidence="2">NRRL 6426</strain>
    </source>
</reference>
<gene>
    <name evidence="2" type="ORF">BG015_000350</name>
</gene>
<feature type="region of interest" description="Disordered" evidence="1">
    <location>
        <begin position="137"/>
        <end position="232"/>
    </location>
</feature>
<dbReference type="Proteomes" id="UP000748756">
    <property type="component" value="Unassembled WGS sequence"/>
</dbReference>
<protein>
    <submittedName>
        <fullName evidence="2">Uncharacterized protein</fullName>
    </submittedName>
</protein>
<feature type="region of interest" description="Disordered" evidence="1">
    <location>
        <begin position="430"/>
        <end position="659"/>
    </location>
</feature>
<keyword evidence="3" id="KW-1185">Reference proteome</keyword>
<feature type="compositionally biased region" description="Polar residues" evidence="1">
    <location>
        <begin position="566"/>
        <end position="578"/>
    </location>
</feature>
<sequence>MWSAKDKQQRPPTPRWNPSIIVSPTTSLLHQRRNNPKAGRHLSPLRQSVLTENNDSDATYLQQHEDSQKSLTLTSSFVTGDLTDMYQNPASTLQQQQLQHGLSMTVDPRHMSLTTQPDHTLHDDTLLAIRSLPQVSFAQPDSRTREPIPPSSLMSLSFSPTFAPPQWNSQDVSPFPYRPHSDTLDQSVANGHVVDGSDSHLDVGPSPSSSTSRGVHPAITGGKCPRPQYGGQNVAFIRPSRLSFVETASPSDDQSSFSPQTPLSKIPSAHGSSSARRRTAYPGSSSSPSTTPSSVTLSPLSDEPRTEMHALIRQYNISNVRQVRRIMDEKLPSIYKDCDALVHSMTESSRLISEALKPIHDFGRLPAREFKQPHILSDWQPTRIKTEKASCQDTRDENQNNVVLAFKGSRAMDIHSSKDDAHLDVIKEEEGEVTQGDEASVNEGHNKEHTKPSPKRSSQDTTKCIERGSPSAKSPLLNAPSPRSPPIKTTAAASPLIEPTDHVPSSYKIPRLEEVTVKQLSEETPPCATSHYESDSKNSPQASYASRDTSSSECLDARRKRKRDQGSTSEPSEPTSVNVALLSGGGRDEHAAPGGGAYVKEGQTATSPERQITILAPSRSPTAQHINTSGSPPTEKNENFADPFSKKQSPPRSLVDKKGPSVISTLTGDLSSQAKIVKLDTEFTNCMHSFMDCCLQLQLHLQQPIQIATLAGPDGTFESSLLKASTPMHHSGELQKAIKGGNDILLAVEQYYSERADLLDRMGLYRSNSITYTHNMRSGGRAPVEKGAGMAMDGKEHNGVDQSAPTQLQQFLEMMDKRHSNQVRFGAMELRSRCAALHQMLESVFS</sequence>
<feature type="compositionally biased region" description="Polar residues" evidence="1">
    <location>
        <begin position="619"/>
        <end position="634"/>
    </location>
</feature>
<dbReference type="EMBL" id="JAAAUQ010001052">
    <property type="protein sequence ID" value="KAF9143699.1"/>
    <property type="molecule type" value="Genomic_DNA"/>
</dbReference>
<feature type="region of interest" description="Disordered" evidence="1">
    <location>
        <begin position="247"/>
        <end position="303"/>
    </location>
</feature>
<comment type="caution">
    <text evidence="2">The sequence shown here is derived from an EMBL/GenBank/DDBJ whole genome shotgun (WGS) entry which is preliminary data.</text>
</comment>
<feature type="compositionally biased region" description="Low complexity" evidence="1">
    <location>
        <begin position="249"/>
        <end position="260"/>
    </location>
</feature>
<feature type="compositionally biased region" description="Polar residues" evidence="1">
    <location>
        <begin position="537"/>
        <end position="553"/>
    </location>
</feature>
<evidence type="ECO:0000256" key="1">
    <source>
        <dbReference type="SAM" id="MobiDB-lite"/>
    </source>
</evidence>
<name>A0A9P5RR70_9FUNG</name>
<accession>A0A9P5RR70</accession>
<feature type="compositionally biased region" description="Low complexity" evidence="1">
    <location>
        <begin position="284"/>
        <end position="301"/>
    </location>
</feature>
<proteinExistence type="predicted"/>